<comment type="similarity">
    <text evidence="2">Belongs to the nucleoporin GLFG family.</text>
</comment>
<evidence type="ECO:0000256" key="6">
    <source>
        <dbReference type="ARBA" id="ARBA00023010"/>
    </source>
</evidence>
<organism evidence="10 11">
    <name type="scientific">[Myrmecia] bisecta</name>
    <dbReference type="NCBI Taxonomy" id="41462"/>
    <lineage>
        <taxon>Eukaryota</taxon>
        <taxon>Viridiplantae</taxon>
        <taxon>Chlorophyta</taxon>
        <taxon>core chlorophytes</taxon>
        <taxon>Trebouxiophyceae</taxon>
        <taxon>Trebouxiales</taxon>
        <taxon>Trebouxiaceae</taxon>
        <taxon>Myrmecia</taxon>
    </lineage>
</organism>
<dbReference type="SUPFAM" id="SSF52540">
    <property type="entry name" value="P-loop containing nucleoside triphosphate hydrolases"/>
    <property type="match status" value="1"/>
</dbReference>
<name>A0AAW1R687_9CHLO</name>
<dbReference type="GO" id="GO:0006405">
    <property type="term" value="P:RNA export from nucleus"/>
    <property type="evidence" value="ECO:0007669"/>
    <property type="project" value="TreeGrafter"/>
</dbReference>
<dbReference type="PANTHER" id="PTHR23198">
    <property type="entry name" value="NUCLEOPORIN"/>
    <property type="match status" value="1"/>
</dbReference>
<dbReference type="InterPro" id="IPR037665">
    <property type="entry name" value="Nucleoporin_S59-like"/>
</dbReference>
<evidence type="ECO:0000256" key="5">
    <source>
        <dbReference type="ARBA" id="ARBA00022927"/>
    </source>
</evidence>
<gene>
    <name evidence="10" type="ORF">WJX72_005243</name>
</gene>
<evidence type="ECO:0000313" key="11">
    <source>
        <dbReference type="Proteomes" id="UP001489004"/>
    </source>
</evidence>
<keyword evidence="6" id="KW-0811">Translocation</keyword>
<dbReference type="Gene3D" id="1.10.10.2360">
    <property type="match status" value="3"/>
</dbReference>
<dbReference type="FunFam" id="1.10.10.2360:FF:000001">
    <property type="entry name" value="Nuclear pore complex protein Nup98-Nup96"/>
    <property type="match status" value="1"/>
</dbReference>
<evidence type="ECO:0000256" key="3">
    <source>
        <dbReference type="ARBA" id="ARBA00022448"/>
    </source>
</evidence>
<dbReference type="GO" id="GO:0017056">
    <property type="term" value="F:structural constituent of nuclear pore"/>
    <property type="evidence" value="ECO:0007669"/>
    <property type="project" value="TreeGrafter"/>
</dbReference>
<dbReference type="Proteomes" id="UP001489004">
    <property type="component" value="Unassembled WGS sequence"/>
</dbReference>
<dbReference type="Pfam" id="PF21240">
    <property type="entry name" value="Nup98_GLEBS"/>
    <property type="match status" value="2"/>
</dbReference>
<evidence type="ECO:0000256" key="7">
    <source>
        <dbReference type="ARBA" id="ARBA00023132"/>
    </source>
</evidence>
<dbReference type="GO" id="GO:0003723">
    <property type="term" value="F:RNA binding"/>
    <property type="evidence" value="ECO:0007669"/>
    <property type="project" value="TreeGrafter"/>
</dbReference>
<evidence type="ECO:0008006" key="12">
    <source>
        <dbReference type="Google" id="ProtNLM"/>
    </source>
</evidence>
<feature type="region of interest" description="Disordered" evidence="9">
    <location>
        <begin position="307"/>
        <end position="326"/>
    </location>
</feature>
<dbReference type="EMBL" id="JALJOR010000001">
    <property type="protein sequence ID" value="KAK9829336.1"/>
    <property type="molecule type" value="Genomic_DNA"/>
</dbReference>
<dbReference type="GO" id="GO:0034398">
    <property type="term" value="P:telomere tethering at nuclear periphery"/>
    <property type="evidence" value="ECO:0007669"/>
    <property type="project" value="TreeGrafter"/>
</dbReference>
<accession>A0AAW1R687</accession>
<evidence type="ECO:0000313" key="10">
    <source>
        <dbReference type="EMBL" id="KAK9829336.1"/>
    </source>
</evidence>
<dbReference type="PANTHER" id="PTHR23198:SF6">
    <property type="entry name" value="NUCLEAR PORE COMPLEX PROTEIN NUP98-NUP96"/>
    <property type="match status" value="1"/>
</dbReference>
<reference evidence="10 11" key="1">
    <citation type="journal article" date="2024" name="Nat. Commun.">
        <title>Phylogenomics reveals the evolutionary origins of lichenization in chlorophyte algae.</title>
        <authorList>
            <person name="Puginier C."/>
            <person name="Libourel C."/>
            <person name="Otte J."/>
            <person name="Skaloud P."/>
            <person name="Haon M."/>
            <person name="Grisel S."/>
            <person name="Petersen M."/>
            <person name="Berrin J.G."/>
            <person name="Delaux P.M."/>
            <person name="Dal Grande F."/>
            <person name="Keller J."/>
        </authorList>
    </citation>
    <scope>NUCLEOTIDE SEQUENCE [LARGE SCALE GENOMIC DNA]</scope>
    <source>
        <strain evidence="10 11">SAG 2043</strain>
    </source>
</reference>
<evidence type="ECO:0000256" key="4">
    <source>
        <dbReference type="ARBA" id="ARBA00022816"/>
    </source>
</evidence>
<keyword evidence="3" id="KW-0813">Transport</keyword>
<keyword evidence="7" id="KW-0906">Nuclear pore complex</keyword>
<dbReference type="GO" id="GO:0008139">
    <property type="term" value="F:nuclear localization sequence binding"/>
    <property type="evidence" value="ECO:0007669"/>
    <property type="project" value="TreeGrafter"/>
</dbReference>
<dbReference type="AlphaFoldDB" id="A0AAW1R687"/>
<evidence type="ECO:0000256" key="2">
    <source>
        <dbReference type="ARBA" id="ARBA00008926"/>
    </source>
</evidence>
<evidence type="ECO:0000256" key="1">
    <source>
        <dbReference type="ARBA" id="ARBA00004567"/>
    </source>
</evidence>
<dbReference type="GO" id="GO:0044614">
    <property type="term" value="C:nuclear pore cytoplasmic filaments"/>
    <property type="evidence" value="ECO:0007669"/>
    <property type="project" value="TreeGrafter"/>
</dbReference>
<dbReference type="Gene3D" id="3.40.50.300">
    <property type="entry name" value="P-loop containing nucleotide triphosphate hydrolases"/>
    <property type="match status" value="1"/>
</dbReference>
<dbReference type="GO" id="GO:0006606">
    <property type="term" value="P:protein import into nucleus"/>
    <property type="evidence" value="ECO:0007669"/>
    <property type="project" value="TreeGrafter"/>
</dbReference>
<keyword evidence="11" id="KW-1185">Reference proteome</keyword>
<keyword evidence="5" id="KW-0653">Protein transport</keyword>
<dbReference type="InterPro" id="IPR027417">
    <property type="entry name" value="P-loop_NTPase"/>
</dbReference>
<keyword evidence="8" id="KW-0539">Nucleus</keyword>
<keyword evidence="4" id="KW-0509">mRNA transport</keyword>
<comment type="subcellular location">
    <subcellularLocation>
        <location evidence="1">Nucleus</location>
        <location evidence="1">Nuclear pore complex</location>
    </subcellularLocation>
</comment>
<protein>
    <recommendedName>
        <fullName evidence="12">AAA+ ATPase domain-containing protein</fullName>
    </recommendedName>
</protein>
<comment type="caution">
    <text evidence="10">The sequence shown here is derived from an EMBL/GenBank/DDBJ whole genome shotgun (WGS) entry which is preliminary data.</text>
</comment>
<dbReference type="GO" id="GO:0000973">
    <property type="term" value="P:post-transcriptional tethering of RNA polymerase II gene DNA at nuclear periphery"/>
    <property type="evidence" value="ECO:0007669"/>
    <property type="project" value="TreeGrafter"/>
</dbReference>
<dbReference type="GO" id="GO:0051028">
    <property type="term" value="P:mRNA transport"/>
    <property type="evidence" value="ECO:0007669"/>
    <property type="project" value="UniProtKB-KW"/>
</dbReference>
<proteinExistence type="inferred from homology"/>
<evidence type="ECO:0000256" key="9">
    <source>
        <dbReference type="SAM" id="MobiDB-lite"/>
    </source>
</evidence>
<sequence>MQHPALAYHPPSGLPLSVPALKFWTIRLARQPAALLVVLRTTSGTSSVIDRPPFTAFGPFGTRIGAFRKVQMEENPILSTGSPKVFLFNTLTAMPEYHAKSLDELRWEDYQQAGFPAGLGTLALLAPQPGTRMVSFRKVQDPDYATLQSGRDVLLDFATITAMPEYQNTSLEELRWGDYQAGVKGSETAQQPTPWQTGSSPSFTAMPEYHAKSLEELRWEDYQGVHRVLEYACLHCLAAPLDLMLHYLPRHIFTDGGPVVDLTACLYCEPSPAGESNLRCDHSRNETARVLLSHGWHLHEDVTQQDSTAARPGGMNAAPTTQTPGKTTPEMEYFAAVQQQLGPAWWRHAASDLPPPLKPIVRLPLSRIGRAPAAQQAVTLITAHSMLSRPGPLVLAFSGPPGHGKTDMAWELARLMQEVPLSQADFLKVSCAAVRTADDLLRFNSQLNHFVAEHDGKHGVVLLAGFDKLEPQGQLGFLEAFDTGSWTASGAELQTATVDCSKLIFILTAVQAEPNAVLLSPESQKLGLPFAQEVIGRIADVVPFPAYTRKEKLLLVQHYLNKECRKWRTGAGLAAGQCAVEIAYDVGVVKGLLGRCCRLVDVTGVPEIALRVQFEVAQALVRQRLEAFGVSGQAGRLSDCA</sequence>
<evidence type="ECO:0000256" key="8">
    <source>
        <dbReference type="ARBA" id="ARBA00023242"/>
    </source>
</evidence>